<comment type="caution">
    <text evidence="3">The sequence shown here is derived from an EMBL/GenBank/DDBJ whole genome shotgun (WGS) entry which is preliminary data.</text>
</comment>
<accession>A0ABD1E220</accession>
<sequence>MVKIGFCLLGILVVLAFVESKSYGKVLAKMDYEIDQLLPYQPSRRPESIDDDENDKELDEESPINDKESNEDSSIIEVSCCLKCIYIPGYGCLDPSDPSIHPE</sequence>
<evidence type="ECO:0000313" key="4">
    <source>
        <dbReference type="Proteomes" id="UP001566132"/>
    </source>
</evidence>
<reference evidence="3 4" key="1">
    <citation type="submission" date="2024-05" db="EMBL/GenBank/DDBJ databases">
        <title>Genetic variation in Jamaican populations of the coffee berry borer (Hypothenemus hampei).</title>
        <authorList>
            <person name="Errbii M."/>
            <person name="Myrie A."/>
        </authorList>
    </citation>
    <scope>NUCLEOTIDE SEQUENCE [LARGE SCALE GENOMIC DNA]</scope>
    <source>
        <strain evidence="3">JA-Hopewell-2020-01-JO</strain>
        <tissue evidence="3">Whole body</tissue>
    </source>
</reference>
<dbReference type="EMBL" id="JBDJPC010000014">
    <property type="protein sequence ID" value="KAL1488380.1"/>
    <property type="molecule type" value="Genomic_DNA"/>
</dbReference>
<feature type="signal peptide" evidence="2">
    <location>
        <begin position="1"/>
        <end position="20"/>
    </location>
</feature>
<evidence type="ECO:0000256" key="1">
    <source>
        <dbReference type="SAM" id="MobiDB-lite"/>
    </source>
</evidence>
<name>A0ABD1E220_HYPHA</name>
<feature type="chain" id="PRO_5044863432" evidence="2">
    <location>
        <begin position="21"/>
        <end position="103"/>
    </location>
</feature>
<feature type="region of interest" description="Disordered" evidence="1">
    <location>
        <begin position="41"/>
        <end position="73"/>
    </location>
</feature>
<proteinExistence type="predicted"/>
<dbReference type="Proteomes" id="UP001566132">
    <property type="component" value="Unassembled WGS sequence"/>
</dbReference>
<keyword evidence="2" id="KW-0732">Signal</keyword>
<evidence type="ECO:0000313" key="3">
    <source>
        <dbReference type="EMBL" id="KAL1488380.1"/>
    </source>
</evidence>
<organism evidence="3 4">
    <name type="scientific">Hypothenemus hampei</name>
    <name type="common">Coffee berry borer</name>
    <dbReference type="NCBI Taxonomy" id="57062"/>
    <lineage>
        <taxon>Eukaryota</taxon>
        <taxon>Metazoa</taxon>
        <taxon>Ecdysozoa</taxon>
        <taxon>Arthropoda</taxon>
        <taxon>Hexapoda</taxon>
        <taxon>Insecta</taxon>
        <taxon>Pterygota</taxon>
        <taxon>Neoptera</taxon>
        <taxon>Endopterygota</taxon>
        <taxon>Coleoptera</taxon>
        <taxon>Polyphaga</taxon>
        <taxon>Cucujiformia</taxon>
        <taxon>Curculionidae</taxon>
        <taxon>Scolytinae</taxon>
        <taxon>Hypothenemus</taxon>
    </lineage>
</organism>
<feature type="compositionally biased region" description="Acidic residues" evidence="1">
    <location>
        <begin position="49"/>
        <end position="63"/>
    </location>
</feature>
<dbReference type="AlphaFoldDB" id="A0ABD1E220"/>
<protein>
    <submittedName>
        <fullName evidence="3">Uncharacterized protein</fullName>
    </submittedName>
</protein>
<keyword evidence="4" id="KW-1185">Reference proteome</keyword>
<evidence type="ECO:0000256" key="2">
    <source>
        <dbReference type="SAM" id="SignalP"/>
    </source>
</evidence>
<gene>
    <name evidence="3" type="ORF">ABEB36_014854</name>
</gene>